<dbReference type="EMBL" id="CAXKWB010044029">
    <property type="protein sequence ID" value="CAL4160323.1"/>
    <property type="molecule type" value="Genomic_DNA"/>
</dbReference>
<feature type="transmembrane region" description="Helical" evidence="1">
    <location>
        <begin position="210"/>
        <end position="229"/>
    </location>
</feature>
<proteinExistence type="predicted"/>
<dbReference type="InterPro" id="IPR000727">
    <property type="entry name" value="T_SNARE_dom"/>
</dbReference>
<dbReference type="Proteomes" id="UP001497623">
    <property type="component" value="Unassembled WGS sequence"/>
</dbReference>
<keyword evidence="1" id="KW-0472">Membrane</keyword>
<name>A0AAV2S6C1_MEGNR</name>
<comment type="caution">
    <text evidence="3">The sequence shown here is derived from an EMBL/GenBank/DDBJ whole genome shotgun (WGS) entry which is preliminary data.</text>
</comment>
<keyword evidence="1" id="KW-0812">Transmembrane</keyword>
<feature type="non-terminal residue" evidence="3">
    <location>
        <position position="230"/>
    </location>
</feature>
<evidence type="ECO:0000313" key="4">
    <source>
        <dbReference type="Proteomes" id="UP001497623"/>
    </source>
</evidence>
<evidence type="ECO:0000259" key="2">
    <source>
        <dbReference type="PROSITE" id="PS50192"/>
    </source>
</evidence>
<dbReference type="Gene3D" id="1.20.5.110">
    <property type="match status" value="1"/>
</dbReference>
<dbReference type="PROSITE" id="PS50192">
    <property type="entry name" value="T_SNARE"/>
    <property type="match status" value="1"/>
</dbReference>
<keyword evidence="1" id="KW-1133">Transmembrane helix</keyword>
<evidence type="ECO:0000313" key="3">
    <source>
        <dbReference type="EMBL" id="CAL4160323.1"/>
    </source>
</evidence>
<feature type="domain" description="T-SNARE coiled-coil homology" evidence="2">
    <location>
        <begin position="143"/>
        <end position="182"/>
    </location>
</feature>
<dbReference type="AlphaFoldDB" id="A0AAV2S6C1"/>
<gene>
    <name evidence="3" type="ORF">MNOR_LOCUS32411</name>
</gene>
<dbReference type="SUPFAM" id="SSF58038">
    <property type="entry name" value="SNARE fusion complex"/>
    <property type="match status" value="1"/>
</dbReference>
<accession>A0AAV2S6C1</accession>
<reference evidence="3 4" key="1">
    <citation type="submission" date="2024-05" db="EMBL/GenBank/DDBJ databases">
        <authorList>
            <person name="Wallberg A."/>
        </authorList>
    </citation>
    <scope>NUCLEOTIDE SEQUENCE [LARGE SCALE GENOMIC DNA]</scope>
</reference>
<keyword evidence="4" id="KW-1185">Reference proteome</keyword>
<sequence length="230" mass="25538">MSLLQLDGEDTWLTSQNHTSRLVQELTIVISTRRQLLPGDPQHALTTNKLRAQIPQAEHEIKNLLSGLDGVPGGSLTPWERERRVRVCEGLQSSLQKVMADFKGDSSRVTGRVADLGTTGWGNEDESETTTYLSTDQLLQRNRTSEREQDAGLEALSRVVSQQKRIASAIGNEVDDQNDRLELDEDVDNRHICQGSRIGTLTSAIKKVRAAYWVIIIALAIAIIVVGLWD</sequence>
<organism evidence="3 4">
    <name type="scientific">Meganyctiphanes norvegica</name>
    <name type="common">Northern krill</name>
    <name type="synonym">Thysanopoda norvegica</name>
    <dbReference type="NCBI Taxonomy" id="48144"/>
    <lineage>
        <taxon>Eukaryota</taxon>
        <taxon>Metazoa</taxon>
        <taxon>Ecdysozoa</taxon>
        <taxon>Arthropoda</taxon>
        <taxon>Crustacea</taxon>
        <taxon>Multicrustacea</taxon>
        <taxon>Malacostraca</taxon>
        <taxon>Eumalacostraca</taxon>
        <taxon>Eucarida</taxon>
        <taxon>Euphausiacea</taxon>
        <taxon>Euphausiidae</taxon>
        <taxon>Meganyctiphanes</taxon>
    </lineage>
</organism>
<evidence type="ECO:0000256" key="1">
    <source>
        <dbReference type="SAM" id="Phobius"/>
    </source>
</evidence>
<protein>
    <recommendedName>
        <fullName evidence="2">t-SNARE coiled-coil homology domain-containing protein</fullName>
    </recommendedName>
</protein>